<evidence type="ECO:0000313" key="6">
    <source>
        <dbReference type="Proteomes" id="UP000077755"/>
    </source>
</evidence>
<keyword evidence="3" id="KW-0793">Thylakoid</keyword>
<feature type="compositionally biased region" description="Polar residues" evidence="4">
    <location>
        <begin position="15"/>
        <end position="25"/>
    </location>
</feature>
<dbReference type="EMBL" id="CP093349">
    <property type="protein sequence ID" value="WOH07622.1"/>
    <property type="molecule type" value="Genomic_DNA"/>
</dbReference>
<dbReference type="SMART" id="SM00256">
    <property type="entry name" value="FBOX"/>
    <property type="match status" value="1"/>
</dbReference>
<dbReference type="PROSITE" id="PS50181">
    <property type="entry name" value="FBOX"/>
    <property type="match status" value="1"/>
</dbReference>
<dbReference type="InterPro" id="IPR001810">
    <property type="entry name" value="F-box_dom"/>
</dbReference>
<evidence type="ECO:0000256" key="3">
    <source>
        <dbReference type="ARBA" id="ARBA00023078"/>
    </source>
</evidence>
<dbReference type="InterPro" id="IPR050648">
    <property type="entry name" value="F-box_LRR-repeat"/>
</dbReference>
<dbReference type="Gene3D" id="3.80.10.10">
    <property type="entry name" value="Ribonuclease Inhibitor"/>
    <property type="match status" value="1"/>
</dbReference>
<dbReference type="PROSITE" id="PS00198">
    <property type="entry name" value="4FE4S_FER_1"/>
    <property type="match status" value="1"/>
</dbReference>
<dbReference type="PANTHER" id="PTHR13382:SF16">
    <property type="entry name" value="F-BOX PROTEIN SKIP28"/>
    <property type="match status" value="1"/>
</dbReference>
<evidence type="ECO:0000256" key="4">
    <source>
        <dbReference type="SAM" id="MobiDB-lite"/>
    </source>
</evidence>
<keyword evidence="6" id="KW-1185">Reference proteome</keyword>
<feature type="region of interest" description="Disordered" evidence="4">
    <location>
        <begin position="1"/>
        <end position="26"/>
    </location>
</feature>
<dbReference type="KEGG" id="dcr:108194042"/>
<dbReference type="SUPFAM" id="SSF81383">
    <property type="entry name" value="F-box domain"/>
    <property type="match status" value="1"/>
</dbReference>
<dbReference type="PANTHER" id="PTHR13382">
    <property type="entry name" value="MITOCHONDRIAL ATP SYNTHASE COUPLING FACTOR B"/>
    <property type="match status" value="1"/>
</dbReference>
<keyword evidence="1" id="KW-0150">Chloroplast</keyword>
<evidence type="ECO:0000256" key="1">
    <source>
        <dbReference type="ARBA" id="ARBA00022528"/>
    </source>
</evidence>
<gene>
    <name evidence="5" type="ORF">DCAR_0727055</name>
</gene>
<dbReference type="Gramene" id="KZM86451">
    <property type="protein sequence ID" value="KZM86451"/>
    <property type="gene ID" value="DCAR_023585"/>
</dbReference>
<sequence>MDMEVLDTEQENTSHEVTNNLTQSRPGPPHDSVFLVLSRLPLVELLSMSLVCKSLKDAVDDDILLWLNIFVDKPLNSRISDHTLMDITSKANGRLKSLALIECLQITDAGLEAVVAKNPLINKLYVPECTSLTAEGIIRVVEMLAQHSRKPILLKLNGIHDINSEHLEIIRALIQLNQRQQMKFYHKRNQYLLDFNEQSETNPDIDLDTCPKCSEVRMVFDCPDQMCRQKSEGNVLSACRGCQYCVPRCEECGRCVTDSEERDEAEAACNDILCMDCWFRLPKCNFCNKPYCKLHAQKKQSLPESSGFLCEVCYSDFI</sequence>
<dbReference type="OrthoDB" id="10044893at2759"/>
<dbReference type="InterPro" id="IPR017900">
    <property type="entry name" value="4Fe4S_Fe_S_CS"/>
</dbReference>
<evidence type="ECO:0000256" key="2">
    <source>
        <dbReference type="ARBA" id="ARBA00022640"/>
    </source>
</evidence>
<dbReference type="InterPro" id="IPR036047">
    <property type="entry name" value="F-box-like_dom_sf"/>
</dbReference>
<keyword evidence="2" id="KW-0934">Plastid</keyword>
<proteinExistence type="predicted"/>
<organism evidence="5 6">
    <name type="scientific">Daucus carota subsp. sativus</name>
    <name type="common">Carrot</name>
    <dbReference type="NCBI Taxonomy" id="79200"/>
    <lineage>
        <taxon>Eukaryota</taxon>
        <taxon>Viridiplantae</taxon>
        <taxon>Streptophyta</taxon>
        <taxon>Embryophyta</taxon>
        <taxon>Tracheophyta</taxon>
        <taxon>Spermatophyta</taxon>
        <taxon>Magnoliopsida</taxon>
        <taxon>eudicotyledons</taxon>
        <taxon>Gunneridae</taxon>
        <taxon>Pentapetalae</taxon>
        <taxon>asterids</taxon>
        <taxon>campanulids</taxon>
        <taxon>Apiales</taxon>
        <taxon>Apiaceae</taxon>
        <taxon>Apioideae</taxon>
        <taxon>Scandiceae</taxon>
        <taxon>Daucinae</taxon>
        <taxon>Daucus</taxon>
        <taxon>Daucus sect. Daucus</taxon>
    </lineage>
</organism>
<dbReference type="AlphaFoldDB" id="A0A164SPY3"/>
<dbReference type="Pfam" id="PF00646">
    <property type="entry name" value="F-box"/>
    <property type="match status" value="1"/>
</dbReference>
<reference evidence="5" key="1">
    <citation type="journal article" date="2016" name="Nat. Genet.">
        <title>A high-quality carrot genome assembly provides new insights into carotenoid accumulation and asterid genome evolution.</title>
        <authorList>
            <person name="Iorizzo M."/>
            <person name="Ellison S."/>
            <person name="Senalik D."/>
            <person name="Zeng P."/>
            <person name="Satapoomin P."/>
            <person name="Huang J."/>
            <person name="Bowman M."/>
            <person name="Iovene M."/>
            <person name="Sanseverino W."/>
            <person name="Cavagnaro P."/>
            <person name="Yildiz M."/>
            <person name="Macko-Podgorni A."/>
            <person name="Moranska E."/>
            <person name="Grzebelus E."/>
            <person name="Grzebelus D."/>
            <person name="Ashrafi H."/>
            <person name="Zheng Z."/>
            <person name="Cheng S."/>
            <person name="Spooner D."/>
            <person name="Van Deynze A."/>
            <person name="Simon P."/>
        </authorList>
    </citation>
    <scope>NUCLEOTIDE SEQUENCE</scope>
    <source>
        <tissue evidence="5">Leaf</tissue>
    </source>
</reference>
<dbReference type="Proteomes" id="UP000077755">
    <property type="component" value="Chromosome 7"/>
</dbReference>
<feature type="compositionally biased region" description="Acidic residues" evidence="4">
    <location>
        <begin position="1"/>
        <end position="10"/>
    </location>
</feature>
<name>A0A164SPY3_DAUCS</name>
<dbReference type="InterPro" id="IPR032675">
    <property type="entry name" value="LRR_dom_sf"/>
</dbReference>
<accession>A0A164SPY3</accession>
<reference evidence="5" key="2">
    <citation type="submission" date="2022-03" db="EMBL/GenBank/DDBJ databases">
        <title>Draft title - Genomic analysis of global carrot germplasm unveils the trajectory of domestication and the origin of high carotenoid orange carrot.</title>
        <authorList>
            <person name="Iorizzo M."/>
            <person name="Ellison S."/>
            <person name="Senalik D."/>
            <person name="Macko-Podgorni A."/>
            <person name="Grzebelus D."/>
            <person name="Bostan H."/>
            <person name="Rolling W."/>
            <person name="Curaba J."/>
            <person name="Simon P."/>
        </authorList>
    </citation>
    <scope>NUCLEOTIDE SEQUENCE</scope>
    <source>
        <tissue evidence="5">Leaf</tissue>
    </source>
</reference>
<dbReference type="GO" id="GO:0005737">
    <property type="term" value="C:cytoplasm"/>
    <property type="evidence" value="ECO:0007669"/>
    <property type="project" value="TreeGrafter"/>
</dbReference>
<dbReference type="OMA" id="CEECGGC"/>
<evidence type="ECO:0000313" key="5">
    <source>
        <dbReference type="EMBL" id="WOH07622.1"/>
    </source>
</evidence>
<protein>
    <submittedName>
        <fullName evidence="5">Uncharacterized protein</fullName>
    </submittedName>
</protein>